<dbReference type="InterPro" id="IPR007627">
    <property type="entry name" value="RNA_pol_sigma70_r2"/>
</dbReference>
<dbReference type="SUPFAM" id="SSF88946">
    <property type="entry name" value="Sigma2 domain of RNA polymerase sigma factors"/>
    <property type="match status" value="1"/>
</dbReference>
<evidence type="ECO:0000256" key="3">
    <source>
        <dbReference type="ARBA" id="ARBA00023082"/>
    </source>
</evidence>
<dbReference type="NCBIfam" id="TIGR02937">
    <property type="entry name" value="sigma70-ECF"/>
    <property type="match status" value="1"/>
</dbReference>
<dbReference type="SUPFAM" id="SSF88659">
    <property type="entry name" value="Sigma3 and sigma4 domains of RNA polymerase sigma factors"/>
    <property type="match status" value="1"/>
</dbReference>
<evidence type="ECO:0000256" key="1">
    <source>
        <dbReference type="ARBA" id="ARBA00010641"/>
    </source>
</evidence>
<keyword evidence="2" id="KW-0805">Transcription regulation</keyword>
<dbReference type="EMBL" id="CADCTQ010000403">
    <property type="protein sequence ID" value="CAA9293666.1"/>
    <property type="molecule type" value="Genomic_DNA"/>
</dbReference>
<dbReference type="GO" id="GO:0016987">
    <property type="term" value="F:sigma factor activity"/>
    <property type="evidence" value="ECO:0007669"/>
    <property type="project" value="UniProtKB-KW"/>
</dbReference>
<dbReference type="Pfam" id="PF08281">
    <property type="entry name" value="Sigma70_r4_2"/>
    <property type="match status" value="1"/>
</dbReference>
<dbReference type="InterPro" id="IPR014284">
    <property type="entry name" value="RNA_pol_sigma-70_dom"/>
</dbReference>
<dbReference type="InterPro" id="IPR036388">
    <property type="entry name" value="WH-like_DNA-bd_sf"/>
</dbReference>
<dbReference type="AlphaFoldDB" id="A0A6J4K215"/>
<dbReference type="InterPro" id="IPR013325">
    <property type="entry name" value="RNA_pol_sigma_r2"/>
</dbReference>
<evidence type="ECO:0000259" key="5">
    <source>
        <dbReference type="Pfam" id="PF04542"/>
    </source>
</evidence>
<dbReference type="CDD" id="cd06171">
    <property type="entry name" value="Sigma70_r4"/>
    <property type="match status" value="1"/>
</dbReference>
<accession>A0A6J4K215</accession>
<dbReference type="GO" id="GO:0003677">
    <property type="term" value="F:DNA binding"/>
    <property type="evidence" value="ECO:0007669"/>
    <property type="project" value="InterPro"/>
</dbReference>
<evidence type="ECO:0000256" key="4">
    <source>
        <dbReference type="ARBA" id="ARBA00023163"/>
    </source>
</evidence>
<keyword evidence="3" id="KW-0731">Sigma factor</keyword>
<dbReference type="InterPro" id="IPR013249">
    <property type="entry name" value="RNA_pol_sigma70_r4_t2"/>
</dbReference>
<evidence type="ECO:0000256" key="2">
    <source>
        <dbReference type="ARBA" id="ARBA00023015"/>
    </source>
</evidence>
<evidence type="ECO:0008006" key="8">
    <source>
        <dbReference type="Google" id="ProtNLM"/>
    </source>
</evidence>
<dbReference type="Pfam" id="PF04542">
    <property type="entry name" value="Sigma70_r2"/>
    <property type="match status" value="1"/>
</dbReference>
<dbReference type="InterPro" id="IPR013324">
    <property type="entry name" value="RNA_pol_sigma_r3/r4-like"/>
</dbReference>
<sequence length="215" mass="25394">MLRPLTEPIVCPPPENPLGLPDEKMLWQQFKNGSKQSFSALYKSHYAALYNYGCHLVRDKDLVKDSIHDLFFTLWKNRGQVTTPLSVRNYLFTAFKRKVIDLARQQGRFSDRYEESDFEIMRSPEYELIREQAREERDGQLQRALNGLTKRQREAIYLRYFENMTYPELASVLECDVNSVYVLMSRAMEALRRSFCPLIILACLHWSMAGRHWVD</sequence>
<proteinExistence type="inferred from homology"/>
<organism evidence="7">
    <name type="scientific">uncultured Cytophagales bacterium</name>
    <dbReference type="NCBI Taxonomy" id="158755"/>
    <lineage>
        <taxon>Bacteria</taxon>
        <taxon>Pseudomonadati</taxon>
        <taxon>Bacteroidota</taxon>
        <taxon>Sphingobacteriia</taxon>
        <taxon>Sphingobacteriales</taxon>
        <taxon>environmental samples</taxon>
    </lineage>
</organism>
<protein>
    <recommendedName>
        <fullName evidence="8">RNA polymerase ECF-type sigma factor</fullName>
    </recommendedName>
</protein>
<dbReference type="PANTHER" id="PTHR43133">
    <property type="entry name" value="RNA POLYMERASE ECF-TYPE SIGMA FACTO"/>
    <property type="match status" value="1"/>
</dbReference>
<dbReference type="InterPro" id="IPR039425">
    <property type="entry name" value="RNA_pol_sigma-70-like"/>
</dbReference>
<dbReference type="GO" id="GO:0006352">
    <property type="term" value="P:DNA-templated transcription initiation"/>
    <property type="evidence" value="ECO:0007669"/>
    <property type="project" value="InterPro"/>
</dbReference>
<reference evidence="7" key="1">
    <citation type="submission" date="2020-02" db="EMBL/GenBank/DDBJ databases">
        <authorList>
            <person name="Meier V. D."/>
        </authorList>
    </citation>
    <scope>NUCLEOTIDE SEQUENCE</scope>
    <source>
        <strain evidence="7">AVDCRST_MAG56</strain>
    </source>
</reference>
<evidence type="ECO:0000259" key="6">
    <source>
        <dbReference type="Pfam" id="PF08281"/>
    </source>
</evidence>
<keyword evidence="4" id="KW-0804">Transcription</keyword>
<dbReference type="Gene3D" id="1.10.10.10">
    <property type="entry name" value="Winged helix-like DNA-binding domain superfamily/Winged helix DNA-binding domain"/>
    <property type="match status" value="1"/>
</dbReference>
<evidence type="ECO:0000313" key="7">
    <source>
        <dbReference type="EMBL" id="CAA9293666.1"/>
    </source>
</evidence>
<name>A0A6J4K215_9SPHI</name>
<feature type="domain" description="RNA polymerase sigma factor 70 region 4 type 2" evidence="6">
    <location>
        <begin position="140"/>
        <end position="191"/>
    </location>
</feature>
<gene>
    <name evidence="7" type="ORF">AVDCRST_MAG56-4832</name>
</gene>
<dbReference type="Gene3D" id="1.10.1740.10">
    <property type="match status" value="1"/>
</dbReference>
<comment type="similarity">
    <text evidence="1">Belongs to the sigma-70 factor family. ECF subfamily.</text>
</comment>
<feature type="domain" description="RNA polymerase sigma-70 region 2" evidence="5">
    <location>
        <begin position="41"/>
        <end position="108"/>
    </location>
</feature>
<dbReference type="PANTHER" id="PTHR43133:SF46">
    <property type="entry name" value="RNA POLYMERASE SIGMA-70 FACTOR ECF SUBFAMILY"/>
    <property type="match status" value="1"/>
</dbReference>